<dbReference type="EMBL" id="JACRTK010000004">
    <property type="protein sequence ID" value="MBC8591359.1"/>
    <property type="molecule type" value="Genomic_DNA"/>
</dbReference>
<proteinExistence type="predicted"/>
<protein>
    <submittedName>
        <fullName evidence="2">DUF3870 domain-containing protein</fullName>
    </submittedName>
</protein>
<dbReference type="Pfam" id="PF12986">
    <property type="entry name" value="DUF3870"/>
    <property type="match status" value="1"/>
</dbReference>
<keyword evidence="3" id="KW-1185">Reference proteome</keyword>
<reference evidence="2 3" key="1">
    <citation type="submission" date="2020-08" db="EMBL/GenBank/DDBJ databases">
        <title>Genome public.</title>
        <authorList>
            <person name="Liu C."/>
            <person name="Sun Q."/>
        </authorList>
    </citation>
    <scope>NUCLEOTIDE SEQUENCE [LARGE SCALE GENOMIC DNA]</scope>
    <source>
        <strain evidence="2 3">NSJ-26</strain>
    </source>
</reference>
<evidence type="ECO:0000313" key="2">
    <source>
        <dbReference type="EMBL" id="MBC8591359.1"/>
    </source>
</evidence>
<comment type="caution">
    <text evidence="2">The sequence shown here is derived from an EMBL/GenBank/DDBJ whole genome shotgun (WGS) entry which is preliminary data.</text>
</comment>
<accession>A0A926IMN0</accession>
<feature type="domain" description="DUF3870" evidence="1">
    <location>
        <begin position="8"/>
        <end position="101"/>
    </location>
</feature>
<dbReference type="Proteomes" id="UP000601522">
    <property type="component" value="Unassembled WGS sequence"/>
</dbReference>
<name>A0A926IMN0_9FIRM</name>
<gene>
    <name evidence="2" type="ORF">H8689_09580</name>
</gene>
<organism evidence="2 3">
    <name type="scientific">Wansuia hejianensis</name>
    <dbReference type="NCBI Taxonomy" id="2763667"/>
    <lineage>
        <taxon>Bacteria</taxon>
        <taxon>Bacillati</taxon>
        <taxon>Bacillota</taxon>
        <taxon>Clostridia</taxon>
        <taxon>Lachnospirales</taxon>
        <taxon>Lachnospiraceae</taxon>
        <taxon>Wansuia</taxon>
    </lineage>
</organism>
<evidence type="ECO:0000313" key="3">
    <source>
        <dbReference type="Proteomes" id="UP000601522"/>
    </source>
</evidence>
<dbReference type="RefSeq" id="WP_249324226.1">
    <property type="nucleotide sequence ID" value="NZ_JACRTK010000004.1"/>
</dbReference>
<evidence type="ECO:0000259" key="1">
    <source>
        <dbReference type="Pfam" id="PF12986"/>
    </source>
</evidence>
<dbReference type="InterPro" id="IPR024617">
    <property type="entry name" value="DUF3870"/>
</dbReference>
<dbReference type="AlphaFoldDB" id="A0A926IMN0"/>
<sequence length="108" mass="12621">MYDKNTVYVIGHGKTSADNAITDQFKLFFIGFVIDSQTDEVVDLSCSATIPTTQEFIASIFVGKKFDRYREEIEREVFRRYFGTSQKAIIISYKDALKKYKEVKLKYY</sequence>